<keyword evidence="2" id="KW-1185">Reference proteome</keyword>
<evidence type="ECO:0000313" key="2">
    <source>
        <dbReference type="Proteomes" id="UP000604825"/>
    </source>
</evidence>
<dbReference type="EMBL" id="CAJGYO010000008">
    <property type="protein sequence ID" value="CAD6249931.1"/>
    <property type="molecule type" value="Genomic_DNA"/>
</dbReference>
<dbReference type="AlphaFoldDB" id="A0A811PTU5"/>
<accession>A0A811PTU5</accession>
<name>A0A811PTU5_9POAL</name>
<dbReference type="Proteomes" id="UP000604825">
    <property type="component" value="Unassembled WGS sequence"/>
</dbReference>
<sequence>MRPVALSTLPMNSLLPASRMPGAIDGMWSPVSARLRSLRRLLSRGKQAVVGISYSHRHVGDIEQGLAGAESSARPRRRRCLRRRTDPDPQTWLGFGGEGEVTGNWRRGQGRVRHVQCLARRSRGEVFPLVFEFVSLKTATTNDGIYNMTTFTRLNTVLSAARNFK</sequence>
<reference evidence="1" key="1">
    <citation type="submission" date="2020-10" db="EMBL/GenBank/DDBJ databases">
        <authorList>
            <person name="Han B."/>
            <person name="Lu T."/>
            <person name="Zhao Q."/>
            <person name="Huang X."/>
            <person name="Zhao Y."/>
        </authorList>
    </citation>
    <scope>NUCLEOTIDE SEQUENCE</scope>
</reference>
<protein>
    <submittedName>
        <fullName evidence="1">Uncharacterized protein</fullName>
    </submittedName>
</protein>
<comment type="caution">
    <text evidence="1">The sequence shown here is derived from an EMBL/GenBank/DDBJ whole genome shotgun (WGS) entry which is preliminary data.</text>
</comment>
<proteinExistence type="predicted"/>
<evidence type="ECO:0000313" key="1">
    <source>
        <dbReference type="EMBL" id="CAD6249931.1"/>
    </source>
</evidence>
<organism evidence="1 2">
    <name type="scientific">Miscanthus lutarioriparius</name>
    <dbReference type="NCBI Taxonomy" id="422564"/>
    <lineage>
        <taxon>Eukaryota</taxon>
        <taxon>Viridiplantae</taxon>
        <taxon>Streptophyta</taxon>
        <taxon>Embryophyta</taxon>
        <taxon>Tracheophyta</taxon>
        <taxon>Spermatophyta</taxon>
        <taxon>Magnoliopsida</taxon>
        <taxon>Liliopsida</taxon>
        <taxon>Poales</taxon>
        <taxon>Poaceae</taxon>
        <taxon>PACMAD clade</taxon>
        <taxon>Panicoideae</taxon>
        <taxon>Andropogonodae</taxon>
        <taxon>Andropogoneae</taxon>
        <taxon>Saccharinae</taxon>
        <taxon>Miscanthus</taxon>
    </lineage>
</organism>
<gene>
    <name evidence="1" type="ORF">NCGR_LOCUS33730</name>
</gene>